<evidence type="ECO:0000256" key="9">
    <source>
        <dbReference type="ARBA" id="ARBA00023128"/>
    </source>
</evidence>
<dbReference type="GO" id="GO:0046872">
    <property type="term" value="F:metal ion binding"/>
    <property type="evidence" value="ECO:0007669"/>
    <property type="project" value="UniProtKB-KW"/>
</dbReference>
<evidence type="ECO:0000259" key="10">
    <source>
        <dbReference type="SMART" id="SM01264"/>
    </source>
</evidence>
<reference evidence="11 12" key="1">
    <citation type="journal article" date="2023" name="Commun. Biol.">
        <title>Reorganization of the ancestral sex-determining regions during the evolution of trioecy in Pleodorina starrii.</title>
        <authorList>
            <person name="Takahashi K."/>
            <person name="Suzuki S."/>
            <person name="Kawai-Toyooka H."/>
            <person name="Yamamoto K."/>
            <person name="Hamaji T."/>
            <person name="Ootsuki R."/>
            <person name="Yamaguchi H."/>
            <person name="Kawachi M."/>
            <person name="Higashiyama T."/>
            <person name="Nozaki H."/>
        </authorList>
    </citation>
    <scope>NUCLEOTIDE SEQUENCE [LARGE SCALE GENOMIC DNA]</scope>
    <source>
        <strain evidence="11 12">NIES-4479</strain>
    </source>
</reference>
<evidence type="ECO:0000256" key="4">
    <source>
        <dbReference type="ARBA" id="ARBA00022670"/>
    </source>
</evidence>
<evidence type="ECO:0000256" key="6">
    <source>
        <dbReference type="ARBA" id="ARBA00022801"/>
    </source>
</evidence>
<keyword evidence="6" id="KW-0378">Hydrolase</keyword>
<comment type="caution">
    <text evidence="11">The sequence shown here is derived from an EMBL/GenBank/DDBJ whole genome shotgun (WGS) entry which is preliminary data.</text>
</comment>
<evidence type="ECO:0000256" key="3">
    <source>
        <dbReference type="ARBA" id="ARBA00007575"/>
    </source>
</evidence>
<dbReference type="FunFam" id="3.30.830.10:FF:000034">
    <property type="entry name" value="presequence protease 1, chloroplastic/mitochondrial"/>
    <property type="match status" value="1"/>
</dbReference>
<dbReference type="Pfam" id="PF08367">
    <property type="entry name" value="M16C_assoc"/>
    <property type="match status" value="1"/>
</dbReference>
<comment type="subcellular location">
    <subcellularLocation>
        <location evidence="2">Mitochondrion</location>
    </subcellularLocation>
</comment>
<dbReference type="Gene3D" id="3.30.830.10">
    <property type="entry name" value="Metalloenzyme, LuxS/M16 peptidase-like"/>
    <property type="match status" value="4"/>
</dbReference>
<feature type="domain" description="Peptidase M16C associated" evidence="10">
    <location>
        <begin position="552"/>
        <end position="802"/>
    </location>
</feature>
<dbReference type="GO" id="GO:0005739">
    <property type="term" value="C:mitochondrion"/>
    <property type="evidence" value="ECO:0007669"/>
    <property type="project" value="UniProtKB-SubCell"/>
</dbReference>
<dbReference type="Pfam" id="PF22516">
    <property type="entry name" value="PreP_C"/>
    <property type="match status" value="1"/>
</dbReference>
<dbReference type="PANTHER" id="PTHR43016">
    <property type="entry name" value="PRESEQUENCE PROTEASE"/>
    <property type="match status" value="1"/>
</dbReference>
<evidence type="ECO:0000256" key="7">
    <source>
        <dbReference type="ARBA" id="ARBA00022833"/>
    </source>
</evidence>
<dbReference type="InterPro" id="IPR007863">
    <property type="entry name" value="Peptidase_M16_C"/>
</dbReference>
<evidence type="ECO:0000256" key="5">
    <source>
        <dbReference type="ARBA" id="ARBA00022723"/>
    </source>
</evidence>
<dbReference type="GO" id="GO:0016485">
    <property type="term" value="P:protein processing"/>
    <property type="evidence" value="ECO:0007669"/>
    <property type="project" value="TreeGrafter"/>
</dbReference>
<dbReference type="FunFam" id="3.30.830.10:FF:000009">
    <property type="entry name" value="Presequence protease, mitochondrial"/>
    <property type="match status" value="1"/>
</dbReference>
<keyword evidence="5" id="KW-0479">Metal-binding</keyword>
<dbReference type="SMART" id="SM01264">
    <property type="entry name" value="M16C_associated"/>
    <property type="match status" value="1"/>
</dbReference>
<dbReference type="InterPro" id="IPR013578">
    <property type="entry name" value="Peptidase_M16C_assoc"/>
</dbReference>
<evidence type="ECO:0000256" key="2">
    <source>
        <dbReference type="ARBA" id="ARBA00004173"/>
    </source>
</evidence>
<keyword evidence="12" id="KW-1185">Reference proteome</keyword>
<organism evidence="11 12">
    <name type="scientific">Pleodorina starrii</name>
    <dbReference type="NCBI Taxonomy" id="330485"/>
    <lineage>
        <taxon>Eukaryota</taxon>
        <taxon>Viridiplantae</taxon>
        <taxon>Chlorophyta</taxon>
        <taxon>core chlorophytes</taxon>
        <taxon>Chlorophyceae</taxon>
        <taxon>CS clade</taxon>
        <taxon>Chlamydomonadales</taxon>
        <taxon>Volvocaceae</taxon>
        <taxon>Pleodorina</taxon>
    </lineage>
</organism>
<keyword evidence="4" id="KW-0645">Protease</keyword>
<keyword evidence="9" id="KW-0496">Mitochondrion</keyword>
<dbReference type="InterPro" id="IPR011249">
    <property type="entry name" value="Metalloenz_LuxS/M16"/>
</dbReference>
<keyword evidence="7" id="KW-0862">Zinc</keyword>
<keyword evidence="8" id="KW-0482">Metalloprotease</keyword>
<proteinExistence type="inferred from homology"/>
<dbReference type="Pfam" id="PF00675">
    <property type="entry name" value="Peptidase_M16"/>
    <property type="match status" value="1"/>
</dbReference>
<accession>A0A9W6BSE6</accession>
<dbReference type="InterPro" id="IPR011765">
    <property type="entry name" value="Pept_M16_N"/>
</dbReference>
<comment type="cofactor">
    <cofactor evidence="1">
        <name>Zn(2+)</name>
        <dbReference type="ChEBI" id="CHEBI:29105"/>
    </cofactor>
</comment>
<dbReference type="Pfam" id="PF05193">
    <property type="entry name" value="Peptidase_M16_C"/>
    <property type="match status" value="1"/>
</dbReference>
<protein>
    <recommendedName>
        <fullName evidence="10">Peptidase M16C associated domain-containing protein</fullName>
    </recommendedName>
</protein>
<evidence type="ECO:0000313" key="12">
    <source>
        <dbReference type="Proteomes" id="UP001165080"/>
    </source>
</evidence>
<dbReference type="GO" id="GO:0004222">
    <property type="term" value="F:metalloendopeptidase activity"/>
    <property type="evidence" value="ECO:0007669"/>
    <property type="project" value="TreeGrafter"/>
</dbReference>
<gene>
    <name evidence="11" type="primary">PLEST007914</name>
    <name evidence="11" type="ORF">PLESTB_001216200</name>
</gene>
<dbReference type="PANTHER" id="PTHR43016:SF13">
    <property type="entry name" value="PRESEQUENCE PROTEASE, MITOCHONDRIAL"/>
    <property type="match status" value="1"/>
</dbReference>
<dbReference type="SUPFAM" id="SSF63411">
    <property type="entry name" value="LuxS/MPP-like metallohydrolase"/>
    <property type="match status" value="4"/>
</dbReference>
<dbReference type="OrthoDB" id="10250783at2759"/>
<dbReference type="AlphaFoldDB" id="A0A9W6BSE6"/>
<name>A0A9W6BSE6_9CHLO</name>
<evidence type="ECO:0000256" key="8">
    <source>
        <dbReference type="ARBA" id="ARBA00023049"/>
    </source>
</evidence>
<evidence type="ECO:0000256" key="1">
    <source>
        <dbReference type="ARBA" id="ARBA00001947"/>
    </source>
</evidence>
<dbReference type="Proteomes" id="UP001165080">
    <property type="component" value="Unassembled WGS sequence"/>
</dbReference>
<dbReference type="EMBL" id="BRXU01000018">
    <property type="protein sequence ID" value="GLC57362.1"/>
    <property type="molecule type" value="Genomic_DNA"/>
</dbReference>
<comment type="similarity">
    <text evidence="3">Belongs to the peptidase M16 family. PreP subfamily.</text>
</comment>
<dbReference type="InterPro" id="IPR055130">
    <property type="entry name" value="PreP_C"/>
</dbReference>
<sequence length="1077" mass="117534">MSTLQRGLCSASAGVGRATPLAAVPISSPGSRPCLRLPGLAAPFAASPLMAPALRRMPGGLLGRQSFRALAAAAPAVAPFPDTPTPPAGIVDKAHGFTLQRQQYVKEYGSHVLMYKHDKTGAELISVLNGDENKTFGVVFRTPVDDSTGIPHILEHSVLCGSRKYPIKEPFVELMKSSLNTFLNAFTYPDRTCYPVASTNTQDFYNLVDVYLDAVFHPRCVSDRRVFEQEGWHFELDNKEEPLTFKGVVFNEMKGVYSSPDSRFYRVVQQALFPDNTYRHDSGGDPEVIPDLTFEQFQNFHSKYYHPSNARFWFYGDDEPLKRLALLDAYLTEFERKEVDSGVETQKLIHTPRTVTEYYAAGDGEEGEQKAYVGLSWVLSDTPLDVETELALGFLDFLLLGTPAAPLRKALNDSRLGAAVIGGGVDDDLKQPCFTLGLKGVNPEDADKVDALITSKLQELSLSGFSSTAIEAAINTIEFSLRENNTGSFPRGLSLMLRAVGAWIYDRDPFTQMQWEDALSSFKSKLASGQDVFGPLIRSFLLDNQHRVAVRLLPDPALAAATEAKEKERLEAARGAMREEQLAAVVDNTSALKELQETPDPPEALSCIPALQLSDIPPTITRVPTSAKQLADGATLLGHDLFTNDVLYLEAAFDLRPVPARLLPLVPLFCRSLTQMGTAAESFVELTERIGRKTGGISIYPFTSAVRGQEQPVSYLMVRGKAMGGKAGDMLDLMRDILLTARLDDRGRFTQMVAETKAAMESGIISGGHSYAGKRLAAQRGLAGLLSETMGGLSYLEFIRGLAKKVETDDGWQEVKSDLESIRSVLLQRRGAIVNLTADSATLAAAEGAVADFLSALPPASAAAAAGGSEWDSSLLLPRVNEALCVPTQVNYVAKGGNLFQDVPGYELHGSAYVVEKYLGNTWLWDRVRVVGGAYGGFCSFDSHSGMFTYMSYRDPNLLDTLEAYDGSVDYLRSLELSKDELTKAIIGTMGDIDAYQLPDAKGYSALVRHLLGVTDEERQIRRDQILATSNKDFKAFADAIDCVRGDAGRVVAVTSSDKATSVLEEKPGFWTVKKVL</sequence>
<evidence type="ECO:0000313" key="11">
    <source>
        <dbReference type="EMBL" id="GLC57362.1"/>
    </source>
</evidence>